<gene>
    <name evidence="2" type="ORF">MHL29_12260</name>
</gene>
<accession>A0ABS9Q450</accession>
<dbReference type="Proteomes" id="UP001521931">
    <property type="component" value="Unassembled WGS sequence"/>
</dbReference>
<proteinExistence type="predicted"/>
<comment type="caution">
    <text evidence="2">The sequence shown here is derived from an EMBL/GenBank/DDBJ whole genome shotgun (WGS) entry which is preliminary data.</text>
</comment>
<dbReference type="EMBL" id="JAKRCV010000041">
    <property type="protein sequence ID" value="MCG7322651.1"/>
    <property type="molecule type" value="Genomic_DNA"/>
</dbReference>
<protein>
    <submittedName>
        <fullName evidence="2">Uncharacterized protein</fullName>
    </submittedName>
</protein>
<sequence length="70" mass="7803">MAPMRRDQHEPETVRRADLPFSERLAQAGHDQREPWPDDDYVPHEKARGRNPAVEGVATGAMLGGGAQRI</sequence>
<feature type="compositionally biased region" description="Basic and acidic residues" evidence="1">
    <location>
        <begin position="30"/>
        <end position="48"/>
    </location>
</feature>
<organism evidence="2 3">
    <name type="scientific">Arsenicicoccus bolidensis</name>
    <dbReference type="NCBI Taxonomy" id="229480"/>
    <lineage>
        <taxon>Bacteria</taxon>
        <taxon>Bacillati</taxon>
        <taxon>Actinomycetota</taxon>
        <taxon>Actinomycetes</taxon>
        <taxon>Micrococcales</taxon>
        <taxon>Intrasporangiaceae</taxon>
        <taxon>Arsenicicoccus</taxon>
    </lineage>
</organism>
<evidence type="ECO:0000313" key="3">
    <source>
        <dbReference type="Proteomes" id="UP001521931"/>
    </source>
</evidence>
<dbReference type="RefSeq" id="WP_029210625.1">
    <property type="nucleotide sequence ID" value="NZ_DAMCTM010000008.1"/>
</dbReference>
<keyword evidence="3" id="KW-1185">Reference proteome</keyword>
<feature type="compositionally biased region" description="Basic and acidic residues" evidence="1">
    <location>
        <begin position="1"/>
        <end position="18"/>
    </location>
</feature>
<name>A0ABS9Q450_9MICO</name>
<reference evidence="2 3" key="1">
    <citation type="submission" date="2022-02" db="EMBL/GenBank/DDBJ databases">
        <title>Uncovering new skin microbiome diversity through culturing and metagenomics.</title>
        <authorList>
            <person name="Conlan S."/>
            <person name="Deming C."/>
            <person name="Nisc Comparative Sequencing Program N."/>
            <person name="Segre J.A."/>
        </authorList>
    </citation>
    <scope>NUCLEOTIDE SEQUENCE [LARGE SCALE GENOMIC DNA]</scope>
    <source>
        <strain evidence="2 3">ACRQZ</strain>
    </source>
</reference>
<evidence type="ECO:0000313" key="2">
    <source>
        <dbReference type="EMBL" id="MCG7322651.1"/>
    </source>
</evidence>
<feature type="region of interest" description="Disordered" evidence="1">
    <location>
        <begin position="1"/>
        <end position="57"/>
    </location>
</feature>
<evidence type="ECO:0000256" key="1">
    <source>
        <dbReference type="SAM" id="MobiDB-lite"/>
    </source>
</evidence>